<sequence>MPCRTLLIHLRVSIILYCIRVSGTRPF</sequence>
<proteinExistence type="evidence at transcript level"/>
<name>F2D637_HORVV</name>
<organism evidence="1">
    <name type="scientific">Hordeum vulgare subsp. vulgare</name>
    <name type="common">Domesticated barley</name>
    <dbReference type="NCBI Taxonomy" id="112509"/>
    <lineage>
        <taxon>Eukaryota</taxon>
        <taxon>Viridiplantae</taxon>
        <taxon>Streptophyta</taxon>
        <taxon>Embryophyta</taxon>
        <taxon>Tracheophyta</taxon>
        <taxon>Spermatophyta</taxon>
        <taxon>Magnoliopsida</taxon>
        <taxon>Liliopsida</taxon>
        <taxon>Poales</taxon>
        <taxon>Poaceae</taxon>
        <taxon>BOP clade</taxon>
        <taxon>Pooideae</taxon>
        <taxon>Triticodae</taxon>
        <taxon>Triticeae</taxon>
        <taxon>Hordeinae</taxon>
        <taxon>Hordeum</taxon>
    </lineage>
</organism>
<evidence type="ECO:0000313" key="1">
    <source>
        <dbReference type="EMBL" id="BAJ90558.1"/>
    </source>
</evidence>
<protein>
    <submittedName>
        <fullName evidence="1">Predicted protein</fullName>
    </submittedName>
</protein>
<accession>F2D637</accession>
<dbReference type="EMBL" id="AK359347">
    <property type="protein sequence ID" value="BAJ90558.1"/>
    <property type="molecule type" value="mRNA"/>
</dbReference>
<dbReference type="AlphaFoldDB" id="F2D637"/>
<reference evidence="1" key="1">
    <citation type="journal article" date="2011" name="Plant Physiol.">
        <title>Comprehensive sequence analysis of 24,783 barley full-length cDNAs derived from 12 clone libraries.</title>
        <authorList>
            <person name="Matsumoto T."/>
            <person name="Tanaka T."/>
            <person name="Sakai H."/>
            <person name="Amano N."/>
            <person name="Kanamori H."/>
            <person name="Kurita K."/>
            <person name="Kikuta A."/>
            <person name="Kamiya K."/>
            <person name="Yamamoto M."/>
            <person name="Ikawa H."/>
            <person name="Fujii N."/>
            <person name="Hori K."/>
            <person name="Itoh T."/>
            <person name="Sato K."/>
        </authorList>
    </citation>
    <scope>NUCLEOTIDE SEQUENCE</scope>
</reference>